<accession>A0A6L2PB60</accession>
<dbReference type="AlphaFoldDB" id="A0A6L2PB60"/>
<organism evidence="1 2">
    <name type="scientific">Coptotermes formosanus</name>
    <name type="common">Formosan subterranean termite</name>
    <dbReference type="NCBI Taxonomy" id="36987"/>
    <lineage>
        <taxon>Eukaryota</taxon>
        <taxon>Metazoa</taxon>
        <taxon>Ecdysozoa</taxon>
        <taxon>Arthropoda</taxon>
        <taxon>Hexapoda</taxon>
        <taxon>Insecta</taxon>
        <taxon>Pterygota</taxon>
        <taxon>Neoptera</taxon>
        <taxon>Polyneoptera</taxon>
        <taxon>Dictyoptera</taxon>
        <taxon>Blattodea</taxon>
        <taxon>Blattoidea</taxon>
        <taxon>Termitoidae</taxon>
        <taxon>Rhinotermitidae</taxon>
        <taxon>Coptotermes</taxon>
    </lineage>
</organism>
<dbReference type="Proteomes" id="UP000502823">
    <property type="component" value="Unassembled WGS sequence"/>
</dbReference>
<evidence type="ECO:0000313" key="1">
    <source>
        <dbReference type="EMBL" id="GFG29631.1"/>
    </source>
</evidence>
<dbReference type="OrthoDB" id="8192056at2759"/>
<proteinExistence type="predicted"/>
<comment type="caution">
    <text evidence="1">The sequence shown here is derived from an EMBL/GenBank/DDBJ whole genome shotgun (WGS) entry which is preliminary data.</text>
</comment>
<name>A0A6L2PB60_COPFO</name>
<protein>
    <submittedName>
        <fullName evidence="1">Uncharacterized protein</fullName>
    </submittedName>
</protein>
<gene>
    <name evidence="1" type="ORF">Cfor_10451</name>
</gene>
<dbReference type="InParanoid" id="A0A6L2PB60"/>
<reference evidence="2" key="1">
    <citation type="submission" date="2020-01" db="EMBL/GenBank/DDBJ databases">
        <title>Draft genome sequence of the Termite Coptotermes fromosanus.</title>
        <authorList>
            <person name="Itakura S."/>
            <person name="Yosikawa Y."/>
            <person name="Umezawa K."/>
        </authorList>
    </citation>
    <scope>NUCLEOTIDE SEQUENCE [LARGE SCALE GENOMIC DNA]</scope>
</reference>
<dbReference type="EMBL" id="BLKM01007078">
    <property type="protein sequence ID" value="GFG29631.1"/>
    <property type="molecule type" value="Genomic_DNA"/>
</dbReference>
<evidence type="ECO:0000313" key="2">
    <source>
        <dbReference type="Proteomes" id="UP000502823"/>
    </source>
</evidence>
<sequence>MQYDAYIQLFPTAPVVQTFQTTDEYPLMEYHNGRPQAYSVNANQMVRHALLKALYNSLAYL</sequence>
<keyword evidence="2" id="KW-1185">Reference proteome</keyword>